<proteinExistence type="predicted"/>
<protein>
    <recommendedName>
        <fullName evidence="3">Reverse transcriptase Ty1/copia-type domain-containing protein</fullName>
    </recommendedName>
</protein>
<name>A0A4Y2SKG0_ARAVE</name>
<sequence length="91" mass="10391">MEAQSFVYETDNPETFGETINSKESANWKKATESEMASHRENQKWELTDLPAGSEALPCRSVFRIETNPDGSINKYKARLVCEKLQSTPRH</sequence>
<keyword evidence="2" id="KW-1185">Reference proteome</keyword>
<reference evidence="1 2" key="1">
    <citation type="journal article" date="2019" name="Sci. Rep.">
        <title>Orb-weaving spider Araneus ventricosus genome elucidates the spidroin gene catalogue.</title>
        <authorList>
            <person name="Kono N."/>
            <person name="Nakamura H."/>
            <person name="Ohtoshi R."/>
            <person name="Moran D.A.P."/>
            <person name="Shinohara A."/>
            <person name="Yoshida Y."/>
            <person name="Fujiwara M."/>
            <person name="Mori M."/>
            <person name="Tomita M."/>
            <person name="Arakawa K."/>
        </authorList>
    </citation>
    <scope>NUCLEOTIDE SEQUENCE [LARGE SCALE GENOMIC DNA]</scope>
</reference>
<comment type="caution">
    <text evidence="1">The sequence shown here is derived from an EMBL/GenBank/DDBJ whole genome shotgun (WGS) entry which is preliminary data.</text>
</comment>
<dbReference type="Proteomes" id="UP000499080">
    <property type="component" value="Unassembled WGS sequence"/>
</dbReference>
<evidence type="ECO:0008006" key="3">
    <source>
        <dbReference type="Google" id="ProtNLM"/>
    </source>
</evidence>
<evidence type="ECO:0000313" key="1">
    <source>
        <dbReference type="EMBL" id="GBN88734.1"/>
    </source>
</evidence>
<dbReference type="AlphaFoldDB" id="A0A4Y2SKG0"/>
<dbReference type="OrthoDB" id="6751514at2759"/>
<dbReference type="EMBL" id="BGPR01022429">
    <property type="protein sequence ID" value="GBN88734.1"/>
    <property type="molecule type" value="Genomic_DNA"/>
</dbReference>
<evidence type="ECO:0000313" key="2">
    <source>
        <dbReference type="Proteomes" id="UP000499080"/>
    </source>
</evidence>
<organism evidence="1 2">
    <name type="scientific">Araneus ventricosus</name>
    <name type="common">Orbweaver spider</name>
    <name type="synonym">Epeira ventricosa</name>
    <dbReference type="NCBI Taxonomy" id="182803"/>
    <lineage>
        <taxon>Eukaryota</taxon>
        <taxon>Metazoa</taxon>
        <taxon>Ecdysozoa</taxon>
        <taxon>Arthropoda</taxon>
        <taxon>Chelicerata</taxon>
        <taxon>Arachnida</taxon>
        <taxon>Araneae</taxon>
        <taxon>Araneomorphae</taxon>
        <taxon>Entelegynae</taxon>
        <taxon>Araneoidea</taxon>
        <taxon>Araneidae</taxon>
        <taxon>Araneus</taxon>
    </lineage>
</organism>
<accession>A0A4Y2SKG0</accession>
<gene>
    <name evidence="1" type="ORF">AVEN_250005_1</name>
</gene>